<keyword evidence="1" id="KW-0812">Transmembrane</keyword>
<dbReference type="PANTHER" id="PTHR31389">
    <property type="entry name" value="LD39211P"/>
    <property type="match status" value="1"/>
</dbReference>
<dbReference type="RefSeq" id="XP_012940351.2">
    <property type="nucleotide sequence ID" value="XM_013084897.2"/>
</dbReference>
<dbReference type="InterPro" id="IPR012444">
    <property type="entry name" value="DUF1647"/>
</dbReference>
<proteinExistence type="predicted"/>
<gene>
    <name evidence="3" type="primary">LOC101845861</name>
</gene>
<protein>
    <submittedName>
        <fullName evidence="3">Uncharacterized protein LOC101845861</fullName>
    </submittedName>
</protein>
<evidence type="ECO:0000256" key="1">
    <source>
        <dbReference type="SAM" id="Phobius"/>
    </source>
</evidence>
<dbReference type="GeneID" id="101845861"/>
<accession>A0ABM1A3Z5</accession>
<evidence type="ECO:0000313" key="3">
    <source>
        <dbReference type="RefSeq" id="XP_012940351.2"/>
    </source>
</evidence>
<evidence type="ECO:0000313" key="2">
    <source>
        <dbReference type="Proteomes" id="UP000694888"/>
    </source>
</evidence>
<keyword evidence="1" id="KW-0472">Membrane</keyword>
<sequence>MFQFTSQFEFLFADLFSLDSVNSAKNYSMPFRLPCRPLGTSNQTIAVFCFLGSVITFIMLGTTFQNSNTIVQKLMLRLNTLSNQSLGTASAYKITELVPKNQLSINTMNLLTDSLSIKLKDAETTKNHPVSFKSCNELKIANYNDTCKPDSKKCLQTALPVSLTDRIKSLSVLDHMPVPENYRDIMQQMRDKVNGNHDVIIISGISSNHYLESQAMLKNFHEKVFPVLPNFVMVVYDLGLTKQERKQLENHCRCIVISFPFEKLPEYFRTLKCFAWKVFVISAHYESASVVMWADASIRITNSTAIPFMVERAKARGIQQRLVRRIMTVNTYHTLPSMFEAYGDSPCAHLSFQQCETGFGLYHREPLIRHAVIEPWLACASNKFCICPVEQIKVQRCPPIPPKHIGVCMRNEQSAISIILAKLFREKYYHFAVDVSWFQNAARDQKFEYFKLLEERQKNASATVKQ</sequence>
<keyword evidence="2" id="KW-1185">Reference proteome</keyword>
<dbReference type="PANTHER" id="PTHR31389:SF4">
    <property type="entry name" value="LD39211P"/>
    <property type="match status" value="1"/>
</dbReference>
<name>A0ABM1A3Z5_APLCA</name>
<reference evidence="3" key="1">
    <citation type="submission" date="2025-08" db="UniProtKB">
        <authorList>
            <consortium name="RefSeq"/>
        </authorList>
    </citation>
    <scope>IDENTIFICATION</scope>
</reference>
<feature type="transmembrane region" description="Helical" evidence="1">
    <location>
        <begin position="45"/>
        <end position="64"/>
    </location>
</feature>
<keyword evidence="1" id="KW-1133">Transmembrane helix</keyword>
<dbReference type="Pfam" id="PF07801">
    <property type="entry name" value="DUF1647"/>
    <property type="match status" value="1"/>
</dbReference>
<organism evidence="2 3">
    <name type="scientific">Aplysia californica</name>
    <name type="common">California sea hare</name>
    <dbReference type="NCBI Taxonomy" id="6500"/>
    <lineage>
        <taxon>Eukaryota</taxon>
        <taxon>Metazoa</taxon>
        <taxon>Spiralia</taxon>
        <taxon>Lophotrochozoa</taxon>
        <taxon>Mollusca</taxon>
        <taxon>Gastropoda</taxon>
        <taxon>Heterobranchia</taxon>
        <taxon>Euthyneura</taxon>
        <taxon>Tectipleura</taxon>
        <taxon>Aplysiida</taxon>
        <taxon>Aplysioidea</taxon>
        <taxon>Aplysiidae</taxon>
        <taxon>Aplysia</taxon>
    </lineage>
</organism>
<dbReference type="Proteomes" id="UP000694888">
    <property type="component" value="Unplaced"/>
</dbReference>